<feature type="non-terminal residue" evidence="2">
    <location>
        <position position="97"/>
    </location>
</feature>
<dbReference type="SUPFAM" id="SSF56645">
    <property type="entry name" value="Acyl-CoA dehydrogenase NM domain-like"/>
    <property type="match status" value="1"/>
</dbReference>
<dbReference type="Pfam" id="PF02771">
    <property type="entry name" value="Acyl-CoA_dh_N"/>
    <property type="match status" value="1"/>
</dbReference>
<dbReference type="PANTHER" id="PTHR43884">
    <property type="entry name" value="ACYL-COA DEHYDROGENASE"/>
    <property type="match status" value="1"/>
</dbReference>
<dbReference type="GO" id="GO:0003995">
    <property type="term" value="F:acyl-CoA dehydrogenase activity"/>
    <property type="evidence" value="ECO:0007669"/>
    <property type="project" value="TreeGrafter"/>
</dbReference>
<dbReference type="PANTHER" id="PTHR43884:SF12">
    <property type="entry name" value="ISOVALERYL-COA DEHYDROGENASE, MITOCHONDRIAL-RELATED"/>
    <property type="match status" value="1"/>
</dbReference>
<proteinExistence type="predicted"/>
<dbReference type="InterPro" id="IPR037069">
    <property type="entry name" value="AcylCoA_DH/ox_N_sf"/>
</dbReference>
<dbReference type="EMBL" id="UINC01122189">
    <property type="protein sequence ID" value="SVC97848.1"/>
    <property type="molecule type" value="Genomic_DNA"/>
</dbReference>
<dbReference type="InterPro" id="IPR009100">
    <property type="entry name" value="AcylCoA_DH/oxidase_NM_dom_sf"/>
</dbReference>
<protein>
    <recommendedName>
        <fullName evidence="1">Acyl-CoA dehydrogenase/oxidase N-terminal domain-containing protein</fullName>
    </recommendedName>
</protein>
<dbReference type="InterPro" id="IPR013786">
    <property type="entry name" value="AcylCoA_DH/ox_N"/>
</dbReference>
<reference evidence="2" key="1">
    <citation type="submission" date="2018-05" db="EMBL/GenBank/DDBJ databases">
        <authorList>
            <person name="Lanie J.A."/>
            <person name="Ng W.-L."/>
            <person name="Kazmierczak K.M."/>
            <person name="Andrzejewski T.M."/>
            <person name="Davidsen T.M."/>
            <person name="Wayne K.J."/>
            <person name="Tettelin H."/>
            <person name="Glass J.I."/>
            <person name="Rusch D."/>
            <person name="Podicherti R."/>
            <person name="Tsui H.-C.T."/>
            <person name="Winkler M.E."/>
        </authorList>
    </citation>
    <scope>NUCLEOTIDE SEQUENCE</scope>
</reference>
<accession>A0A382RLI7</accession>
<evidence type="ECO:0000313" key="2">
    <source>
        <dbReference type="EMBL" id="SVC97848.1"/>
    </source>
</evidence>
<sequence length="97" mass="11394">MINLQEYGFSEDHQQIYDMVYKYSRDNLHPLIQKMDKDDWFPEEEYKKLADLGLLGMTVPERFGGAEIDFLSMCVVAEAMGHWNSRLAAVWMSRENV</sequence>
<organism evidence="2">
    <name type="scientific">marine metagenome</name>
    <dbReference type="NCBI Taxonomy" id="408172"/>
    <lineage>
        <taxon>unclassified sequences</taxon>
        <taxon>metagenomes</taxon>
        <taxon>ecological metagenomes</taxon>
    </lineage>
</organism>
<dbReference type="Gene3D" id="1.10.540.10">
    <property type="entry name" value="Acyl-CoA dehydrogenase/oxidase, N-terminal domain"/>
    <property type="match status" value="1"/>
</dbReference>
<evidence type="ECO:0000259" key="1">
    <source>
        <dbReference type="Pfam" id="PF02771"/>
    </source>
</evidence>
<dbReference type="GO" id="GO:0050660">
    <property type="term" value="F:flavin adenine dinucleotide binding"/>
    <property type="evidence" value="ECO:0007669"/>
    <property type="project" value="InterPro"/>
</dbReference>
<feature type="domain" description="Acyl-CoA dehydrogenase/oxidase N-terminal" evidence="1">
    <location>
        <begin position="10"/>
        <end position="91"/>
    </location>
</feature>
<dbReference type="AlphaFoldDB" id="A0A382RLI7"/>
<gene>
    <name evidence="2" type="ORF">METZ01_LOCUS350702</name>
</gene>
<name>A0A382RLI7_9ZZZZ</name>